<evidence type="ECO:0000313" key="3">
    <source>
        <dbReference type="Proteomes" id="UP000184010"/>
    </source>
</evidence>
<gene>
    <name evidence="2" type="ORF">SAMN02745215_04633</name>
</gene>
<dbReference type="STRING" id="1121395.SAMN02745215_04633"/>
<dbReference type="AlphaFoldDB" id="A0A1M7UU38"/>
<accession>A0A1M7UU38</accession>
<dbReference type="EMBL" id="FRDN01000017">
    <property type="protein sequence ID" value="SHN86455.1"/>
    <property type="molecule type" value="Genomic_DNA"/>
</dbReference>
<evidence type="ECO:0000313" key="2">
    <source>
        <dbReference type="EMBL" id="SHN86455.1"/>
    </source>
</evidence>
<reference evidence="3" key="1">
    <citation type="submission" date="2016-12" db="EMBL/GenBank/DDBJ databases">
        <authorList>
            <person name="Varghese N."/>
            <person name="Submissions S."/>
        </authorList>
    </citation>
    <scope>NUCLEOTIDE SEQUENCE [LARGE SCALE GENOMIC DNA]</scope>
    <source>
        <strain evidence="3">DSM 11544</strain>
    </source>
</reference>
<evidence type="ECO:0000256" key="1">
    <source>
        <dbReference type="SAM" id="MobiDB-lite"/>
    </source>
</evidence>
<keyword evidence="3" id="KW-1185">Reference proteome</keyword>
<protein>
    <submittedName>
        <fullName evidence="2">Uncharacterized protein</fullName>
    </submittedName>
</protein>
<organism evidence="2 3">
    <name type="scientific">Desulfitobacterium chlororespirans DSM 11544</name>
    <dbReference type="NCBI Taxonomy" id="1121395"/>
    <lineage>
        <taxon>Bacteria</taxon>
        <taxon>Bacillati</taxon>
        <taxon>Bacillota</taxon>
        <taxon>Clostridia</taxon>
        <taxon>Eubacteriales</taxon>
        <taxon>Desulfitobacteriaceae</taxon>
        <taxon>Desulfitobacterium</taxon>
    </lineage>
</organism>
<dbReference type="Proteomes" id="UP000184010">
    <property type="component" value="Unassembled WGS sequence"/>
</dbReference>
<dbReference type="RefSeq" id="WP_018213649.1">
    <property type="nucleotide sequence ID" value="NZ_FRDN01000017.1"/>
</dbReference>
<name>A0A1M7UU38_9FIRM</name>
<sequence>MSNQANQTIVQSIKNIQAAIIIANEIERYESALKTMKDLLKEFVEKTGLPVDTGEKVWDFSVSTSWDFTGDKLKDLSAEILMMGYNPWEYLKLGSKEIEKLNLSEAILKKYGASKTSKRFTSKKSGSGSVKIKKTA</sequence>
<feature type="region of interest" description="Disordered" evidence="1">
    <location>
        <begin position="115"/>
        <end position="136"/>
    </location>
</feature>
<proteinExistence type="predicted"/>